<feature type="transmembrane region" description="Helical" evidence="5">
    <location>
        <begin position="121"/>
        <end position="151"/>
    </location>
</feature>
<evidence type="ECO:0000256" key="3">
    <source>
        <dbReference type="ARBA" id="ARBA00022989"/>
    </source>
</evidence>
<gene>
    <name evidence="6" type="ORF">PBV87_10410</name>
</gene>
<keyword evidence="7" id="KW-1185">Reference proteome</keyword>
<feature type="transmembrane region" description="Helical" evidence="5">
    <location>
        <begin position="83"/>
        <end position="101"/>
    </location>
</feature>
<evidence type="ECO:0000313" key="7">
    <source>
        <dbReference type="Proteomes" id="UP001169242"/>
    </source>
</evidence>
<dbReference type="Pfam" id="PF00939">
    <property type="entry name" value="Na_sulph_symp"/>
    <property type="match status" value="1"/>
</dbReference>
<dbReference type="EMBL" id="JAQIFT010000043">
    <property type="protein sequence ID" value="MDA3731891.1"/>
    <property type="molecule type" value="Genomic_DNA"/>
</dbReference>
<feature type="transmembrane region" description="Helical" evidence="5">
    <location>
        <begin position="434"/>
        <end position="451"/>
    </location>
</feature>
<feature type="transmembrane region" description="Helical" evidence="5">
    <location>
        <begin position="310"/>
        <end position="330"/>
    </location>
</feature>
<feature type="transmembrane region" description="Helical" evidence="5">
    <location>
        <begin position="402"/>
        <end position="422"/>
    </location>
</feature>
<dbReference type="Proteomes" id="UP001169242">
    <property type="component" value="Unassembled WGS sequence"/>
</dbReference>
<name>A0AA42DNG6_9FIRM</name>
<evidence type="ECO:0000313" key="6">
    <source>
        <dbReference type="EMBL" id="MDA3731891.1"/>
    </source>
</evidence>
<dbReference type="GO" id="GO:0022857">
    <property type="term" value="F:transmembrane transporter activity"/>
    <property type="evidence" value="ECO:0007669"/>
    <property type="project" value="InterPro"/>
</dbReference>
<proteinExistence type="predicted"/>
<dbReference type="GO" id="GO:0016020">
    <property type="term" value="C:membrane"/>
    <property type="evidence" value="ECO:0007669"/>
    <property type="project" value="UniProtKB-SubCell"/>
</dbReference>
<feature type="transmembrane region" description="Helical" evidence="5">
    <location>
        <begin position="6"/>
        <end position="22"/>
    </location>
</feature>
<organism evidence="6 7">
    <name type="scientific">Holtiella tumoricola</name>
    <dbReference type="NCBI Taxonomy" id="3018743"/>
    <lineage>
        <taxon>Bacteria</taxon>
        <taxon>Bacillati</taxon>
        <taxon>Bacillota</taxon>
        <taxon>Clostridia</taxon>
        <taxon>Lachnospirales</taxon>
        <taxon>Cellulosilyticaceae</taxon>
        <taxon>Holtiella</taxon>
    </lineage>
</organism>
<reference evidence="6" key="1">
    <citation type="journal article" date="2023" name="Int. J. Syst. Evol. Microbiol.">
        <title>&lt;i&gt;Holtiella tumoricola&lt;/i&gt; gen. nov. sp. nov., isolated from a human clinical sample.</title>
        <authorList>
            <person name="Allen-Vercoe E."/>
            <person name="Daigneault M.C."/>
            <person name="Vancuren S.J."/>
            <person name="Cochrane K."/>
            <person name="O'Neal L.L."/>
            <person name="Sankaranarayanan K."/>
            <person name="Lawson P.A."/>
        </authorList>
    </citation>
    <scope>NUCLEOTIDE SEQUENCE</scope>
    <source>
        <strain evidence="6">CC70A</strain>
    </source>
</reference>
<dbReference type="RefSeq" id="WP_271012204.1">
    <property type="nucleotide sequence ID" value="NZ_JAQIFT010000043.1"/>
</dbReference>
<dbReference type="AlphaFoldDB" id="A0AA42DNG6"/>
<sequence>MDRTKQIKWLLTIIIPILILFVPETGGITKEIKVFFAITVAAILCFAFELLNNMIPSLLLPFAYAVTNLVPLEVALKPWTVTVVWTVLCGFILSLVLERIGLLQRLACWCILKSGGTYNGILYGLVVAGIVANLILPGAWSVAFAALGYGICKAFNLGKSKEAAGIMMTAAMANLMPGFFVMDPSNVGVLIGVAGGVTDLTITYTDYLMQNIIFLPFGFVMAFTMSKLFKANVTIEGKAYFKAQLEEMGAFKKEEKKVLGVLIFFFLFLITSNIHGIGLVYGYIFAVILLYMPGIDAGTKEDIQRVNYPFLFFITSCMSIGQVANVLGVGELISSSIIPHLGGIGPIGFLFIIWLIAVLTNFLLTPLAAMAALGAPITQMALDMGVRVEPVLYTFFNGLDQIIMPYEYALYMICFSYGLIHIKDFIKAFSTKMLISVIYLFLIVVPYWKLIGLL</sequence>
<feature type="transmembrane region" description="Helical" evidence="5">
    <location>
        <begin position="34"/>
        <end position="52"/>
    </location>
</feature>
<feature type="transmembrane region" description="Helical" evidence="5">
    <location>
        <begin position="336"/>
        <end position="356"/>
    </location>
</feature>
<comment type="subcellular location">
    <subcellularLocation>
        <location evidence="1">Membrane</location>
        <topology evidence="1">Multi-pass membrane protein</topology>
    </subcellularLocation>
</comment>
<feature type="transmembrane region" description="Helical" evidence="5">
    <location>
        <begin position="207"/>
        <end position="225"/>
    </location>
</feature>
<evidence type="ECO:0000256" key="1">
    <source>
        <dbReference type="ARBA" id="ARBA00004141"/>
    </source>
</evidence>
<keyword evidence="2 5" id="KW-0812">Transmembrane</keyword>
<accession>A0AA42DNG6</accession>
<feature type="transmembrane region" description="Helical" evidence="5">
    <location>
        <begin position="280"/>
        <end position="298"/>
    </location>
</feature>
<evidence type="ECO:0000256" key="2">
    <source>
        <dbReference type="ARBA" id="ARBA00022692"/>
    </source>
</evidence>
<dbReference type="InterPro" id="IPR001898">
    <property type="entry name" value="SLC13A/DASS"/>
</dbReference>
<protein>
    <submittedName>
        <fullName evidence="6">SLC13 family permease</fullName>
    </submittedName>
</protein>
<evidence type="ECO:0000256" key="5">
    <source>
        <dbReference type="SAM" id="Phobius"/>
    </source>
</evidence>
<comment type="caution">
    <text evidence="6">The sequence shown here is derived from an EMBL/GenBank/DDBJ whole genome shotgun (WGS) entry which is preliminary data.</text>
</comment>
<keyword evidence="3 5" id="KW-1133">Transmembrane helix</keyword>
<evidence type="ECO:0000256" key="4">
    <source>
        <dbReference type="ARBA" id="ARBA00023136"/>
    </source>
</evidence>
<feature type="transmembrane region" description="Helical" evidence="5">
    <location>
        <begin position="58"/>
        <end position="76"/>
    </location>
</feature>
<keyword evidence="4 5" id="KW-0472">Membrane</keyword>